<protein>
    <submittedName>
        <fullName evidence="3">Putative repeat protein (TIGR01451 family)</fullName>
    </submittedName>
</protein>
<dbReference type="NCBIfam" id="TIGR01451">
    <property type="entry name" value="B_ant_repeat"/>
    <property type="match status" value="2"/>
</dbReference>
<dbReference type="InterPro" id="IPR057687">
    <property type="entry name" value="DUF7927"/>
</dbReference>
<evidence type="ECO:0000259" key="2">
    <source>
        <dbReference type="Pfam" id="PF25549"/>
    </source>
</evidence>
<dbReference type="GO" id="GO:0005975">
    <property type="term" value="P:carbohydrate metabolic process"/>
    <property type="evidence" value="ECO:0007669"/>
    <property type="project" value="UniProtKB-ARBA"/>
</dbReference>
<proteinExistence type="predicted"/>
<accession>A0A7W7QP64</accession>
<evidence type="ECO:0000313" key="3">
    <source>
        <dbReference type="EMBL" id="MBB4917147.1"/>
    </source>
</evidence>
<keyword evidence="1" id="KW-0812">Transmembrane</keyword>
<keyword evidence="1" id="KW-0472">Membrane</keyword>
<feature type="transmembrane region" description="Helical" evidence="1">
    <location>
        <begin position="394"/>
        <end position="413"/>
    </location>
</feature>
<dbReference type="EMBL" id="JACHJP010000004">
    <property type="protein sequence ID" value="MBB4917147.1"/>
    <property type="molecule type" value="Genomic_DNA"/>
</dbReference>
<keyword evidence="4" id="KW-1185">Reference proteome</keyword>
<dbReference type="Proteomes" id="UP000552644">
    <property type="component" value="Unassembled WGS sequence"/>
</dbReference>
<dbReference type="AlphaFoldDB" id="A0A7W7QP64"/>
<keyword evidence="1" id="KW-1133">Transmembrane helix</keyword>
<dbReference type="InterPro" id="IPR013783">
    <property type="entry name" value="Ig-like_fold"/>
</dbReference>
<dbReference type="RefSeq" id="WP_184717165.1">
    <property type="nucleotide sequence ID" value="NZ_JACHJP010000004.1"/>
</dbReference>
<dbReference type="Pfam" id="PF25549">
    <property type="entry name" value="DUF7927"/>
    <property type="match status" value="3"/>
</dbReference>
<gene>
    <name evidence="3" type="ORF">FHS44_004255</name>
</gene>
<reference evidence="3 4" key="1">
    <citation type="submission" date="2020-08" db="EMBL/GenBank/DDBJ databases">
        <title>Genomic Encyclopedia of Type Strains, Phase III (KMG-III): the genomes of soil and plant-associated and newly described type strains.</title>
        <authorList>
            <person name="Whitman W."/>
        </authorList>
    </citation>
    <scope>NUCLEOTIDE SEQUENCE [LARGE SCALE GENOMIC DNA]</scope>
    <source>
        <strain evidence="3 4">CECT 8840</strain>
    </source>
</reference>
<feature type="domain" description="DUF7927" evidence="2">
    <location>
        <begin position="256"/>
        <end position="353"/>
    </location>
</feature>
<comment type="caution">
    <text evidence="3">The sequence shown here is derived from an EMBL/GenBank/DDBJ whole genome shotgun (WGS) entry which is preliminary data.</text>
</comment>
<name>A0A7W7QP64_9ACTN</name>
<sequence length="417" mass="43453">MRIVKTAAPLPVRKGARLLYMITVVNEGDADDPDVTVTDDLGGVLDDADYGGDGAAPTGTVTYDAPKLTWTGPVGAGEVVTITYSVTTHDGGDGNLRSELTGPPSASTISNCVSDGCEAPLGMAELRIVRSSEPAVPKLGETIRYTVRVTNVGTVPYQGASFTDDLSGLLDDATFGDDLRASDGDASYSAPTVLWNGDVDPGKTVTVTYSARTHLPATGDRRLGGVVVSEGEGTNCPRGSADPRCGDPGGQGVPELTVTRKAEPATPKPGQTVAYTVTLENTGTGRDPDARYTVDLSGVLDDATYRDDATATTGTVTYGRPVLEWRGDLDAGEEATITYSVVVGDPSPRDVPVEPVAVDDFEPRVHHHEEPECDDEACFGPVGPQLPYTGFPSGIALLGLTLCGLGVAVRLTARVRE</sequence>
<evidence type="ECO:0000256" key="1">
    <source>
        <dbReference type="SAM" id="Phobius"/>
    </source>
</evidence>
<dbReference type="InterPro" id="IPR051172">
    <property type="entry name" value="Chlamydia_OmcB"/>
</dbReference>
<feature type="domain" description="DUF7927" evidence="2">
    <location>
        <begin position="11"/>
        <end position="95"/>
    </location>
</feature>
<feature type="domain" description="DUF7927" evidence="2">
    <location>
        <begin position="138"/>
        <end position="245"/>
    </location>
</feature>
<organism evidence="3 4">
    <name type="scientific">Streptosporangium saharense</name>
    <dbReference type="NCBI Taxonomy" id="1706840"/>
    <lineage>
        <taxon>Bacteria</taxon>
        <taxon>Bacillati</taxon>
        <taxon>Actinomycetota</taxon>
        <taxon>Actinomycetes</taxon>
        <taxon>Streptosporangiales</taxon>
        <taxon>Streptosporangiaceae</taxon>
        <taxon>Streptosporangium</taxon>
    </lineage>
</organism>
<dbReference type="PANTHER" id="PTHR34819">
    <property type="entry name" value="LARGE CYSTEINE-RICH PERIPLASMIC PROTEIN OMCB"/>
    <property type="match status" value="1"/>
</dbReference>
<dbReference type="Gene3D" id="2.60.40.10">
    <property type="entry name" value="Immunoglobulins"/>
    <property type="match status" value="2"/>
</dbReference>
<evidence type="ECO:0000313" key="4">
    <source>
        <dbReference type="Proteomes" id="UP000552644"/>
    </source>
</evidence>
<dbReference type="InterPro" id="IPR047589">
    <property type="entry name" value="DUF11_rpt"/>
</dbReference>